<proteinExistence type="inferred from homology"/>
<keyword evidence="7" id="KW-0479">Metal-binding</keyword>
<evidence type="ECO:0000259" key="10">
    <source>
        <dbReference type="Pfam" id="PF01979"/>
    </source>
</evidence>
<accession>A0A1X7RAY9</accession>
<dbReference type="EMBL" id="FXLY01000014">
    <property type="protein sequence ID" value="SMN22764.1"/>
    <property type="molecule type" value="Genomic_DNA"/>
</dbReference>
<evidence type="ECO:0000256" key="8">
    <source>
        <dbReference type="ARBA" id="ARBA00022801"/>
    </source>
</evidence>
<evidence type="ECO:0000256" key="6">
    <source>
        <dbReference type="ARBA" id="ARBA00012863"/>
    </source>
</evidence>
<evidence type="ECO:0000256" key="9">
    <source>
        <dbReference type="ARBA" id="ARBA00022833"/>
    </source>
</evidence>
<evidence type="ECO:0000256" key="4">
    <source>
        <dbReference type="ARBA" id="ARBA00010368"/>
    </source>
</evidence>
<dbReference type="InterPro" id="IPR032466">
    <property type="entry name" value="Metal_Hydrolase"/>
</dbReference>
<evidence type="ECO:0000313" key="12">
    <source>
        <dbReference type="Proteomes" id="UP000196158"/>
    </source>
</evidence>
<dbReference type="EC" id="3.5.2.5" evidence="6"/>
<dbReference type="NCBIfam" id="TIGR03178">
    <property type="entry name" value="allantoinase"/>
    <property type="match status" value="1"/>
</dbReference>
<dbReference type="SUPFAM" id="SSF51338">
    <property type="entry name" value="Composite domain of metallo-dependent hydrolases"/>
    <property type="match status" value="1"/>
</dbReference>
<evidence type="ECO:0000313" key="11">
    <source>
        <dbReference type="EMBL" id="SMN22764.1"/>
    </source>
</evidence>
<dbReference type="PROSITE" id="PS00482">
    <property type="entry name" value="DIHYDROOROTASE_1"/>
    <property type="match status" value="1"/>
</dbReference>
<feature type="domain" description="Amidohydrolase-related" evidence="10">
    <location>
        <begin position="63"/>
        <end position="449"/>
    </location>
</feature>
<dbReference type="InterPro" id="IPR002195">
    <property type="entry name" value="Dihydroorotase_CS"/>
</dbReference>
<sequence length="468" mass="51769">MSIKAIASTKVVIDHEIIPATILYSTETGKIVEIFKYDRISCLGDSKLVAYDVCDCIDVSPNIILPGLVDSHVHLNDPGRAEWEGFESGTKSAISGGVTTVIDMPLNATPPTTNLKNLNTKIVASKGNIWCDVGLWGGLVPDNLQDLVPMVKQGVRGFKGFLCHSGIDEYKNIDENYIRTAIELLKPFNTKMLFHAEMVSQDHLEKELLDDMRKYDTFLKSRPDEFETNGIKLIIDCLTGVTNTHPKFGAHIVHLASDKPLPLIVDAQIKNLPLTVETCFHYLTLNSEDIPDSCTQYKCCPPIRSNENRLSLWKALRQGVITSVVSDHSPCIPELKSLNSGDFLNAWGGISSVGLNLPLLWTSGSKLDKPISIIDVVKWCCENTAKHAGINHIKGYINVGHDADFAIFDPNQSYTFEDEKSHFKNKLTPYNKMELRGNVKSTILRGKTVFSNGIFEVTSAPGKLLLAV</sequence>
<gene>
    <name evidence="11" type="ORF">KASA_0E00044G</name>
</gene>
<comment type="similarity">
    <text evidence="4">Belongs to the metallo-dependent hydrolases superfamily. Allantoinase family.</text>
</comment>
<dbReference type="GO" id="GO:0008270">
    <property type="term" value="F:zinc ion binding"/>
    <property type="evidence" value="ECO:0007669"/>
    <property type="project" value="InterPro"/>
</dbReference>
<dbReference type="FunFam" id="3.20.20.140:FF:000032">
    <property type="entry name" value="Allantoinase Dal1"/>
    <property type="match status" value="1"/>
</dbReference>
<dbReference type="GO" id="GO:0005737">
    <property type="term" value="C:cytoplasm"/>
    <property type="evidence" value="ECO:0007669"/>
    <property type="project" value="TreeGrafter"/>
</dbReference>
<dbReference type="InterPro" id="IPR011059">
    <property type="entry name" value="Metal-dep_hydrolase_composite"/>
</dbReference>
<dbReference type="PANTHER" id="PTHR43668:SF2">
    <property type="entry name" value="ALLANTOINASE"/>
    <property type="match status" value="1"/>
</dbReference>
<dbReference type="Gene3D" id="3.20.20.140">
    <property type="entry name" value="Metal-dependent hydrolases"/>
    <property type="match status" value="1"/>
</dbReference>
<reference evidence="11 12" key="1">
    <citation type="submission" date="2017-04" db="EMBL/GenBank/DDBJ databases">
        <authorList>
            <person name="Afonso C.L."/>
            <person name="Miller P.J."/>
            <person name="Scott M.A."/>
            <person name="Spackman E."/>
            <person name="Goraichik I."/>
            <person name="Dimitrov K.M."/>
            <person name="Suarez D.L."/>
            <person name="Swayne D.E."/>
        </authorList>
    </citation>
    <scope>NUCLEOTIDE SEQUENCE [LARGE SCALE GENOMIC DNA]</scope>
</reference>
<evidence type="ECO:0000256" key="7">
    <source>
        <dbReference type="ARBA" id="ARBA00022723"/>
    </source>
</evidence>
<comment type="catalytic activity">
    <reaction evidence="1">
        <text>(S)-allantoin + H2O = allantoate + H(+)</text>
        <dbReference type="Rhea" id="RHEA:17029"/>
        <dbReference type="ChEBI" id="CHEBI:15377"/>
        <dbReference type="ChEBI" id="CHEBI:15378"/>
        <dbReference type="ChEBI" id="CHEBI:15678"/>
        <dbReference type="ChEBI" id="CHEBI:17536"/>
        <dbReference type="EC" id="3.5.2.5"/>
    </reaction>
</comment>
<keyword evidence="9" id="KW-0862">Zinc</keyword>
<protein>
    <recommendedName>
        <fullName evidence="6">allantoinase</fullName>
        <ecNumber evidence="6">3.5.2.5</ecNumber>
    </recommendedName>
</protein>
<keyword evidence="8" id="KW-0378">Hydrolase</keyword>
<dbReference type="GO" id="GO:0004038">
    <property type="term" value="F:allantoinase activity"/>
    <property type="evidence" value="ECO:0007669"/>
    <property type="project" value="UniProtKB-EC"/>
</dbReference>
<evidence type="ECO:0000256" key="2">
    <source>
        <dbReference type="ARBA" id="ARBA00001947"/>
    </source>
</evidence>
<dbReference type="STRING" id="1789683.A0A1X7RAY9"/>
<keyword evidence="12" id="KW-1185">Reference proteome</keyword>
<dbReference type="OrthoDB" id="10258955at2759"/>
<comment type="pathway">
    <text evidence="3">Nitrogen metabolism; (S)-allantoin degradation; allantoate from (S)-allantoin: step 1/1.</text>
</comment>
<dbReference type="GO" id="GO:0050897">
    <property type="term" value="F:cobalt ion binding"/>
    <property type="evidence" value="ECO:0007669"/>
    <property type="project" value="InterPro"/>
</dbReference>
<dbReference type="InterPro" id="IPR006680">
    <property type="entry name" value="Amidohydro-rel"/>
</dbReference>
<evidence type="ECO:0000256" key="3">
    <source>
        <dbReference type="ARBA" id="ARBA00004968"/>
    </source>
</evidence>
<evidence type="ECO:0000256" key="1">
    <source>
        <dbReference type="ARBA" id="ARBA00001756"/>
    </source>
</evidence>
<dbReference type="SUPFAM" id="SSF51556">
    <property type="entry name" value="Metallo-dependent hydrolases"/>
    <property type="match status" value="1"/>
</dbReference>
<comment type="subunit">
    <text evidence="5">Homotetramer.</text>
</comment>
<dbReference type="AlphaFoldDB" id="A0A1X7RAY9"/>
<comment type="cofactor">
    <cofactor evidence="2">
        <name>Zn(2+)</name>
        <dbReference type="ChEBI" id="CHEBI:29105"/>
    </cofactor>
</comment>
<dbReference type="Pfam" id="PF01979">
    <property type="entry name" value="Amidohydro_1"/>
    <property type="match status" value="1"/>
</dbReference>
<dbReference type="GO" id="GO:0006145">
    <property type="term" value="P:purine nucleobase catabolic process"/>
    <property type="evidence" value="ECO:0007669"/>
    <property type="project" value="TreeGrafter"/>
</dbReference>
<dbReference type="InterPro" id="IPR017593">
    <property type="entry name" value="Allantoinase"/>
</dbReference>
<name>A0A1X7RAY9_9SACH</name>
<dbReference type="PANTHER" id="PTHR43668">
    <property type="entry name" value="ALLANTOINASE"/>
    <property type="match status" value="1"/>
</dbReference>
<dbReference type="UniPathway" id="UPA00395">
    <property type="reaction ID" value="UER00653"/>
</dbReference>
<dbReference type="Proteomes" id="UP000196158">
    <property type="component" value="Unassembled WGS sequence"/>
</dbReference>
<dbReference type="GO" id="GO:0000256">
    <property type="term" value="P:allantoin catabolic process"/>
    <property type="evidence" value="ECO:0007669"/>
    <property type="project" value="UniProtKB-UniPathway"/>
</dbReference>
<dbReference type="InterPro" id="IPR050138">
    <property type="entry name" value="DHOase/Allantoinase_Hydrolase"/>
</dbReference>
<evidence type="ECO:0000256" key="5">
    <source>
        <dbReference type="ARBA" id="ARBA00011881"/>
    </source>
</evidence>
<organism evidence="11 12">
    <name type="scientific">Maudiozyma saulgeensis</name>
    <dbReference type="NCBI Taxonomy" id="1789683"/>
    <lineage>
        <taxon>Eukaryota</taxon>
        <taxon>Fungi</taxon>
        <taxon>Dikarya</taxon>
        <taxon>Ascomycota</taxon>
        <taxon>Saccharomycotina</taxon>
        <taxon>Saccharomycetes</taxon>
        <taxon>Saccharomycetales</taxon>
        <taxon>Saccharomycetaceae</taxon>
        <taxon>Maudiozyma</taxon>
    </lineage>
</organism>